<comment type="caution">
    <text evidence="1">The sequence shown here is derived from an EMBL/GenBank/DDBJ whole genome shotgun (WGS) entry which is preliminary data.</text>
</comment>
<dbReference type="Proteomes" id="UP000297851">
    <property type="component" value="Unassembled WGS sequence"/>
</dbReference>
<dbReference type="EMBL" id="SOGO01000025">
    <property type="protein sequence ID" value="TFD02458.1"/>
    <property type="molecule type" value="Genomic_DNA"/>
</dbReference>
<evidence type="ECO:0008006" key="3">
    <source>
        <dbReference type="Google" id="ProtNLM"/>
    </source>
</evidence>
<evidence type="ECO:0000313" key="1">
    <source>
        <dbReference type="EMBL" id="TFD02458.1"/>
    </source>
</evidence>
<evidence type="ECO:0000313" key="2">
    <source>
        <dbReference type="Proteomes" id="UP000297851"/>
    </source>
</evidence>
<dbReference type="RefSeq" id="WP_134342890.1">
    <property type="nucleotide sequence ID" value="NZ_SOGO01000025.1"/>
</dbReference>
<sequence length="70" mass="7932">MPTDLKECPVCGQTMRAHLIERGAHDTILTCPVPHPGAWDRDAFLPVNEFGMVLRPHEPENTDKEIDRPE</sequence>
<name>A0ABY2JBW7_9MICO</name>
<protein>
    <recommendedName>
        <fullName evidence="3">Transcription factor zinc-finger domain-containing protein</fullName>
    </recommendedName>
</protein>
<proteinExistence type="predicted"/>
<keyword evidence="2" id="KW-1185">Reference proteome</keyword>
<reference evidence="1 2" key="1">
    <citation type="submission" date="2019-03" db="EMBL/GenBank/DDBJ databases">
        <title>Genomics of glacier-inhabiting Cryobacterium strains.</title>
        <authorList>
            <person name="Liu Q."/>
            <person name="Xin Y.-H."/>
        </authorList>
    </citation>
    <scope>NUCLEOTIDE SEQUENCE [LARGE SCALE GENOMIC DNA]</scope>
    <source>
        <strain evidence="1 2">TMT2-16</strain>
    </source>
</reference>
<organism evidence="1 2">
    <name type="scientific">Cryobacterium sandaracinum</name>
    <dbReference type="NCBI Taxonomy" id="1259247"/>
    <lineage>
        <taxon>Bacteria</taxon>
        <taxon>Bacillati</taxon>
        <taxon>Actinomycetota</taxon>
        <taxon>Actinomycetes</taxon>
        <taxon>Micrococcales</taxon>
        <taxon>Microbacteriaceae</taxon>
        <taxon>Cryobacterium</taxon>
    </lineage>
</organism>
<accession>A0ABY2JBW7</accession>
<gene>
    <name evidence="1" type="ORF">E3T25_09085</name>
</gene>